<dbReference type="AlphaFoldDB" id="A0A834XWB0"/>
<reference evidence="5 6" key="1">
    <citation type="submission" date="2020-08" db="EMBL/GenBank/DDBJ databases">
        <title>Aphidius gifuensis genome sequencing and assembly.</title>
        <authorList>
            <person name="Du Z."/>
        </authorList>
    </citation>
    <scope>NUCLEOTIDE SEQUENCE [LARGE SCALE GENOMIC DNA]</scope>
    <source>
        <strain evidence="5">YNYX2018</strain>
        <tissue evidence="5">Adults</tissue>
    </source>
</reference>
<dbReference type="OrthoDB" id="10254947at2759"/>
<protein>
    <submittedName>
        <fullName evidence="5">Uncharacterized protein</fullName>
    </submittedName>
</protein>
<evidence type="ECO:0000256" key="2">
    <source>
        <dbReference type="ARBA" id="ARBA00023043"/>
    </source>
</evidence>
<gene>
    <name evidence="5" type="ORF">HCN44_004150</name>
</gene>
<feature type="repeat" description="ANK" evidence="3">
    <location>
        <begin position="285"/>
        <end position="318"/>
    </location>
</feature>
<dbReference type="Pfam" id="PF12796">
    <property type="entry name" value="Ank_2"/>
    <property type="match status" value="1"/>
</dbReference>
<dbReference type="GO" id="GO:0051059">
    <property type="term" value="F:NF-kappaB binding"/>
    <property type="evidence" value="ECO:0007669"/>
    <property type="project" value="TreeGrafter"/>
</dbReference>
<dbReference type="PROSITE" id="PS50297">
    <property type="entry name" value="ANK_REP_REGION"/>
    <property type="match status" value="2"/>
</dbReference>
<keyword evidence="2 3" id="KW-0040">ANK repeat</keyword>
<evidence type="ECO:0000313" key="6">
    <source>
        <dbReference type="Proteomes" id="UP000639338"/>
    </source>
</evidence>
<dbReference type="PANTHER" id="PTHR46680">
    <property type="entry name" value="NF-KAPPA-B INHIBITOR ALPHA"/>
    <property type="match status" value="1"/>
</dbReference>
<keyword evidence="1" id="KW-0677">Repeat</keyword>
<keyword evidence="4" id="KW-0175">Coiled coil</keyword>
<organism evidence="5 6">
    <name type="scientific">Aphidius gifuensis</name>
    <name type="common">Parasitoid wasp</name>
    <dbReference type="NCBI Taxonomy" id="684658"/>
    <lineage>
        <taxon>Eukaryota</taxon>
        <taxon>Metazoa</taxon>
        <taxon>Ecdysozoa</taxon>
        <taxon>Arthropoda</taxon>
        <taxon>Hexapoda</taxon>
        <taxon>Insecta</taxon>
        <taxon>Pterygota</taxon>
        <taxon>Neoptera</taxon>
        <taxon>Endopterygota</taxon>
        <taxon>Hymenoptera</taxon>
        <taxon>Apocrita</taxon>
        <taxon>Ichneumonoidea</taxon>
        <taxon>Braconidae</taxon>
        <taxon>Aphidiinae</taxon>
        <taxon>Aphidius</taxon>
    </lineage>
</organism>
<dbReference type="Proteomes" id="UP000639338">
    <property type="component" value="Unassembled WGS sequence"/>
</dbReference>
<comment type="caution">
    <text evidence="5">The sequence shown here is derived from an EMBL/GenBank/DDBJ whole genome shotgun (WGS) entry which is preliminary data.</text>
</comment>
<evidence type="ECO:0000256" key="4">
    <source>
        <dbReference type="SAM" id="Coils"/>
    </source>
</evidence>
<evidence type="ECO:0000256" key="1">
    <source>
        <dbReference type="ARBA" id="ARBA00022737"/>
    </source>
</evidence>
<accession>A0A834XWB0</accession>
<dbReference type="EMBL" id="JACMRX010000002">
    <property type="protein sequence ID" value="KAF7994678.1"/>
    <property type="molecule type" value="Genomic_DNA"/>
</dbReference>
<dbReference type="SMART" id="SM00248">
    <property type="entry name" value="ANK"/>
    <property type="match status" value="3"/>
</dbReference>
<dbReference type="InterPro" id="IPR002110">
    <property type="entry name" value="Ankyrin_rpt"/>
</dbReference>
<dbReference type="InterPro" id="IPR051070">
    <property type="entry name" value="NF-kappa-B_inhibitor"/>
</dbReference>
<keyword evidence="6" id="KW-1185">Reference proteome</keyword>
<dbReference type="GO" id="GO:0071356">
    <property type="term" value="P:cellular response to tumor necrosis factor"/>
    <property type="evidence" value="ECO:0007669"/>
    <property type="project" value="TreeGrafter"/>
</dbReference>
<feature type="coiled-coil region" evidence="4">
    <location>
        <begin position="193"/>
        <end position="220"/>
    </location>
</feature>
<dbReference type="GO" id="GO:0005829">
    <property type="term" value="C:cytosol"/>
    <property type="evidence" value="ECO:0007669"/>
    <property type="project" value="TreeGrafter"/>
</dbReference>
<evidence type="ECO:0000313" key="5">
    <source>
        <dbReference type="EMBL" id="KAF7994678.1"/>
    </source>
</evidence>
<name>A0A834XWB0_APHGI</name>
<evidence type="ECO:0000256" key="3">
    <source>
        <dbReference type="PROSITE-ProRule" id="PRU00023"/>
    </source>
</evidence>
<dbReference type="PROSITE" id="PS50088">
    <property type="entry name" value="ANK_REPEAT"/>
    <property type="match status" value="2"/>
</dbReference>
<proteinExistence type="predicted"/>
<dbReference type="Gene3D" id="1.25.40.20">
    <property type="entry name" value="Ankyrin repeat-containing domain"/>
    <property type="match status" value="1"/>
</dbReference>
<feature type="repeat" description="ANK" evidence="3">
    <location>
        <begin position="354"/>
        <end position="386"/>
    </location>
</feature>
<dbReference type="SUPFAM" id="SSF48403">
    <property type="entry name" value="Ankyrin repeat"/>
    <property type="match status" value="1"/>
</dbReference>
<sequence length="449" mass="50671">MSNQITTTTSAHNVLATVSNEQNFNYHDIWIVNDDDNVNSEIQIFEDIDTWNIVSFDDNQIAIDDLSIPPTTAVANQSENSNSIENNKPVEVILNDKDFNTFVVDNPRKRLNNFDNDDFVTKKFASTSTVSINENSINNKIIILPLDEDSPTYPAETEKHNEQSTISLENICPVESVDNDTSLFHQENSSNNNENFQDKLDKMLSRLQESKNQFDENNNQTKIHDPLVKKMYTMLKQDYHDAINFDANGYLNIHNAVLSNNLLTVKRQLLVLRGCKLHVDVAAKTGETALELAIKYEVIDEIIHMLLEAGADPSSSRLAHDSSLTIACYQQSPFISLLIKNIKNPKDLDHIDSSGMAAIHYCTQNGNNEAVELLINSGADVNLRDHKSGKTAVFHSLENEHIEITKLLLLSGAKTTIQNYSGHNLLTLYNENKHYVLKKFINKVTKKKL</sequence>
<dbReference type="InterPro" id="IPR036770">
    <property type="entry name" value="Ankyrin_rpt-contain_sf"/>
</dbReference>
<dbReference type="PANTHER" id="PTHR46680:SF2">
    <property type="entry name" value="NF-KAPPA-B INHIBITOR ZETA"/>
    <property type="match status" value="1"/>
</dbReference>